<feature type="transmembrane region" description="Helical" evidence="1">
    <location>
        <begin position="6"/>
        <end position="23"/>
    </location>
</feature>
<dbReference type="Proteomes" id="UP000463883">
    <property type="component" value="Chromosome"/>
</dbReference>
<accession>A0A6P1MDK5</accession>
<evidence type="ECO:0000256" key="1">
    <source>
        <dbReference type="SAM" id="Phobius"/>
    </source>
</evidence>
<keyword evidence="3" id="KW-1185">Reference proteome</keyword>
<evidence type="ECO:0000313" key="3">
    <source>
        <dbReference type="Proteomes" id="UP000463883"/>
    </source>
</evidence>
<dbReference type="RefSeq" id="WP_162360989.1">
    <property type="nucleotide sequence ID" value="NZ_CP047591.1"/>
</dbReference>
<name>A0A6P1MDK5_9FIRM</name>
<protein>
    <submittedName>
        <fullName evidence="2">Uncharacterized protein</fullName>
    </submittedName>
</protein>
<evidence type="ECO:0000313" key="2">
    <source>
        <dbReference type="EMBL" id="QHI71213.1"/>
    </source>
</evidence>
<gene>
    <name evidence="2" type="ORF">Ami3637_01315</name>
</gene>
<reference evidence="2 3" key="1">
    <citation type="submission" date="2020-01" db="EMBL/GenBank/DDBJ databases">
        <title>Genomic analysis of Aminipila sp. CBA3637.</title>
        <authorList>
            <person name="Kim Y.B."/>
            <person name="Roh S.W."/>
        </authorList>
    </citation>
    <scope>NUCLEOTIDE SEQUENCE [LARGE SCALE GENOMIC DNA]</scope>
    <source>
        <strain evidence="2 3">CBA3637</strain>
    </source>
</reference>
<dbReference type="AlphaFoldDB" id="A0A6P1MDK5"/>
<keyword evidence="1" id="KW-0472">Membrane</keyword>
<feature type="transmembrane region" description="Helical" evidence="1">
    <location>
        <begin position="30"/>
        <end position="53"/>
    </location>
</feature>
<proteinExistence type="predicted"/>
<keyword evidence="1" id="KW-1133">Transmembrane helix</keyword>
<dbReference type="EMBL" id="CP047591">
    <property type="protein sequence ID" value="QHI71213.1"/>
    <property type="molecule type" value="Genomic_DNA"/>
</dbReference>
<organism evidence="2 3">
    <name type="scientific">Aminipila terrae</name>
    <dbReference type="NCBI Taxonomy" id="2697030"/>
    <lineage>
        <taxon>Bacteria</taxon>
        <taxon>Bacillati</taxon>
        <taxon>Bacillota</taxon>
        <taxon>Clostridia</taxon>
        <taxon>Peptostreptococcales</taxon>
        <taxon>Anaerovoracaceae</taxon>
        <taxon>Aminipila</taxon>
    </lineage>
</organism>
<sequence length="59" mass="6886">MKKSDYIEEVLLVIFTIGLMCYLDERNLNLIDVTGILPFMPVLLIGILVYVYIDKHKKK</sequence>
<keyword evidence="1" id="KW-0812">Transmembrane</keyword>
<dbReference type="KEGG" id="amic:Ami3637_01315"/>